<gene>
    <name evidence="2" type="ORF">D4765_00685</name>
</gene>
<feature type="domain" description="Helix-turn-helix" evidence="1">
    <location>
        <begin position="73"/>
        <end position="121"/>
    </location>
</feature>
<evidence type="ECO:0000313" key="2">
    <source>
        <dbReference type="EMBL" id="TIH40953.1"/>
    </source>
</evidence>
<dbReference type="InterPro" id="IPR009061">
    <property type="entry name" value="DNA-bd_dom_put_sf"/>
</dbReference>
<organism evidence="2 3">
    <name type="scientific">Subtercola vilae</name>
    <dbReference type="NCBI Taxonomy" id="2056433"/>
    <lineage>
        <taxon>Bacteria</taxon>
        <taxon>Bacillati</taxon>
        <taxon>Actinomycetota</taxon>
        <taxon>Actinomycetes</taxon>
        <taxon>Micrococcales</taxon>
        <taxon>Microbacteriaceae</taxon>
        <taxon>Subtercola</taxon>
    </lineage>
</organism>
<dbReference type="RefSeq" id="WP_136640290.1">
    <property type="nucleotide sequence ID" value="NZ_QYRT01000001.1"/>
</dbReference>
<proteinExistence type="predicted"/>
<dbReference type="EMBL" id="QYRT01000001">
    <property type="protein sequence ID" value="TIH40953.1"/>
    <property type="molecule type" value="Genomic_DNA"/>
</dbReference>
<dbReference type="NCBIfam" id="TIGR01764">
    <property type="entry name" value="excise"/>
    <property type="match status" value="1"/>
</dbReference>
<protein>
    <submittedName>
        <fullName evidence="2">DNA-binding protein</fullName>
    </submittedName>
</protein>
<keyword evidence="3" id="KW-1185">Reference proteome</keyword>
<keyword evidence="2" id="KW-0238">DNA-binding</keyword>
<reference evidence="2 3" key="1">
    <citation type="journal article" date="2019" name="Microorganisms">
        <title>Systematic Affiliation and Genome Analysis of Subtercola vilae DB165(T) with Particular Emphasis on Cold Adaptation of an Isolate from a High-Altitude Cold Volcano Lake.</title>
        <authorList>
            <person name="Villalobos A.S."/>
            <person name="Wiese J."/>
            <person name="Imhoff J.F."/>
            <person name="Dorador C."/>
            <person name="Keller A."/>
            <person name="Hentschel U."/>
        </authorList>
    </citation>
    <scope>NUCLEOTIDE SEQUENCE [LARGE SCALE GENOMIC DNA]</scope>
    <source>
        <strain evidence="2 3">DB165</strain>
    </source>
</reference>
<dbReference type="Proteomes" id="UP000306192">
    <property type="component" value="Unassembled WGS sequence"/>
</dbReference>
<dbReference type="InterPro" id="IPR041657">
    <property type="entry name" value="HTH_17"/>
</dbReference>
<dbReference type="Pfam" id="PF12728">
    <property type="entry name" value="HTH_17"/>
    <property type="match status" value="1"/>
</dbReference>
<evidence type="ECO:0000313" key="3">
    <source>
        <dbReference type="Proteomes" id="UP000306192"/>
    </source>
</evidence>
<dbReference type="GO" id="GO:0003677">
    <property type="term" value="F:DNA binding"/>
    <property type="evidence" value="ECO:0007669"/>
    <property type="project" value="UniProtKB-KW"/>
</dbReference>
<sequence>MPLLREHATGALAPASAARLAGVLRGIPNPATVTLALDAQTLDLPPEAVSAVVDLLQRFADGQAVVVGSTDSLLTTSQAAELVGVSATYLLRLANEGVIAVEYRGTHRRFRLADALAYLETSRRAKAEKAAAAAKPAGADAEPS</sequence>
<dbReference type="SUPFAM" id="SSF46955">
    <property type="entry name" value="Putative DNA-binding domain"/>
    <property type="match status" value="1"/>
</dbReference>
<dbReference type="InterPro" id="IPR010093">
    <property type="entry name" value="SinI_DNA-bd"/>
</dbReference>
<evidence type="ECO:0000259" key="1">
    <source>
        <dbReference type="Pfam" id="PF12728"/>
    </source>
</evidence>
<dbReference type="AlphaFoldDB" id="A0A4T2C910"/>
<name>A0A4T2C910_9MICO</name>
<accession>A0A4T2C910</accession>
<dbReference type="OrthoDB" id="4965449at2"/>
<comment type="caution">
    <text evidence="2">The sequence shown here is derived from an EMBL/GenBank/DDBJ whole genome shotgun (WGS) entry which is preliminary data.</text>
</comment>